<dbReference type="InterPro" id="IPR026841">
    <property type="entry name" value="Aur1/Ipt1"/>
</dbReference>
<reference evidence="8 9" key="1">
    <citation type="submission" date="2019-11" db="EMBL/GenBank/DDBJ databases">
        <authorList>
            <person name="Li J."/>
        </authorList>
    </citation>
    <scope>NUCLEOTIDE SEQUENCE [LARGE SCALE GENOMIC DNA]</scope>
    <source>
        <strain evidence="8 9">MF47</strain>
    </source>
</reference>
<keyword evidence="3 6" id="KW-1133">Transmembrane helix</keyword>
<feature type="transmembrane region" description="Helical" evidence="6">
    <location>
        <begin position="218"/>
        <end position="236"/>
    </location>
</feature>
<protein>
    <submittedName>
        <fullName evidence="8">PAP2 family protein</fullName>
    </submittedName>
</protein>
<feature type="transmembrane region" description="Helical" evidence="6">
    <location>
        <begin position="194"/>
        <end position="213"/>
    </location>
</feature>
<keyword evidence="4 6" id="KW-0472">Membrane</keyword>
<gene>
    <name evidence="8" type="ORF">GEV26_16465</name>
</gene>
<evidence type="ECO:0000259" key="7">
    <source>
        <dbReference type="Pfam" id="PF14378"/>
    </source>
</evidence>
<evidence type="ECO:0000313" key="9">
    <source>
        <dbReference type="Proteomes" id="UP000392064"/>
    </source>
</evidence>
<evidence type="ECO:0000256" key="3">
    <source>
        <dbReference type="ARBA" id="ARBA00022989"/>
    </source>
</evidence>
<evidence type="ECO:0000256" key="2">
    <source>
        <dbReference type="ARBA" id="ARBA00022692"/>
    </source>
</evidence>
<feature type="domain" description="Inositolphosphotransferase Aur1/Ipt1" evidence="7">
    <location>
        <begin position="73"/>
        <end position="259"/>
    </location>
</feature>
<dbReference type="AlphaFoldDB" id="A0A5Q2MLU7"/>
<keyword evidence="2 6" id="KW-0812">Transmembrane</keyword>
<dbReference type="EMBL" id="CP045737">
    <property type="protein sequence ID" value="QGG42839.1"/>
    <property type="molecule type" value="Genomic_DNA"/>
</dbReference>
<evidence type="ECO:0000256" key="4">
    <source>
        <dbReference type="ARBA" id="ARBA00023136"/>
    </source>
</evidence>
<feature type="transmembrane region" description="Helical" evidence="6">
    <location>
        <begin position="105"/>
        <end position="124"/>
    </location>
</feature>
<dbReference type="PANTHER" id="PTHR31310:SF7">
    <property type="entry name" value="PA-PHOSPHATASE RELATED-FAMILY PROTEIN DDB_G0268928"/>
    <property type="match status" value="1"/>
</dbReference>
<dbReference type="CDD" id="cd03386">
    <property type="entry name" value="PAP2_Aur1_like"/>
    <property type="match status" value="1"/>
</dbReference>
<proteinExistence type="predicted"/>
<dbReference type="InterPro" id="IPR052185">
    <property type="entry name" value="IPC_Synthase-Related"/>
</dbReference>
<name>A0A5Q2MLU7_9ACTN</name>
<dbReference type="PANTHER" id="PTHR31310">
    <property type="match status" value="1"/>
</dbReference>
<evidence type="ECO:0000313" key="8">
    <source>
        <dbReference type="EMBL" id="QGG42839.1"/>
    </source>
</evidence>
<dbReference type="KEGG" id="aef:GEV26_16465"/>
<dbReference type="Proteomes" id="UP000392064">
    <property type="component" value="Chromosome"/>
</dbReference>
<sequence length="275" mass="29020">MSTLTGQQHGPARGTPSPRGPAVSAHALRAGRRVASSTGLREVAVLAGLWVAYSVSRLLATDDLASARARAGDILHVESLLHLDIELWLSSTVGAVTQIAVPMSFWYATLHYVVTPAVLVLVFLRHRADYPRARNAIVIGSAIGLVCYVLLPTAPPRLMPGGQYLDVLAMTSTFGWWGGDASAPAGLGHLTNELAAMPSLHVGWTVWVAWAIWRHTGLVGRAIACLYVAGTTFVVIATGNHWVLDAVAGAAVVAVGIVLSGRIASRTRADDLASR</sequence>
<dbReference type="Pfam" id="PF14378">
    <property type="entry name" value="PAP2_3"/>
    <property type="match status" value="1"/>
</dbReference>
<comment type="subcellular location">
    <subcellularLocation>
        <location evidence="1">Membrane</location>
        <topology evidence="1">Multi-pass membrane protein</topology>
    </subcellularLocation>
</comment>
<dbReference type="GO" id="GO:0016020">
    <property type="term" value="C:membrane"/>
    <property type="evidence" value="ECO:0007669"/>
    <property type="project" value="UniProtKB-SubCell"/>
</dbReference>
<accession>A0A5Q2MLU7</accession>
<keyword evidence="9" id="KW-1185">Reference proteome</keyword>
<evidence type="ECO:0000256" key="1">
    <source>
        <dbReference type="ARBA" id="ARBA00004141"/>
    </source>
</evidence>
<feature type="transmembrane region" description="Helical" evidence="6">
    <location>
        <begin position="136"/>
        <end position="154"/>
    </location>
</feature>
<feature type="transmembrane region" description="Helical" evidence="6">
    <location>
        <begin position="242"/>
        <end position="265"/>
    </location>
</feature>
<evidence type="ECO:0000256" key="5">
    <source>
        <dbReference type="SAM" id="MobiDB-lite"/>
    </source>
</evidence>
<organism evidence="8 9">
    <name type="scientific">Aeromicrobium yanjiei</name>
    <dbReference type="NCBI Taxonomy" id="2662028"/>
    <lineage>
        <taxon>Bacteria</taxon>
        <taxon>Bacillati</taxon>
        <taxon>Actinomycetota</taxon>
        <taxon>Actinomycetes</taxon>
        <taxon>Propionibacteriales</taxon>
        <taxon>Nocardioidaceae</taxon>
        <taxon>Aeromicrobium</taxon>
    </lineage>
</organism>
<evidence type="ECO:0000256" key="6">
    <source>
        <dbReference type="SAM" id="Phobius"/>
    </source>
</evidence>
<feature type="region of interest" description="Disordered" evidence="5">
    <location>
        <begin position="1"/>
        <end position="23"/>
    </location>
</feature>